<gene>
    <name evidence="2" type="ORF">B0H17DRAFT_1019256</name>
</gene>
<dbReference type="Proteomes" id="UP001221757">
    <property type="component" value="Unassembled WGS sequence"/>
</dbReference>
<evidence type="ECO:0000256" key="1">
    <source>
        <dbReference type="SAM" id="SignalP"/>
    </source>
</evidence>
<evidence type="ECO:0000313" key="2">
    <source>
        <dbReference type="EMBL" id="KAJ7665662.1"/>
    </source>
</evidence>
<keyword evidence="1" id="KW-0732">Signal</keyword>
<sequence>MFPLLSFTVLALCATASAISLPRTDAVHLAVSPQCGTLSGGVPADVNAGLSLSTYKTIVAFGGNFCSRSVVVQLNHAYTDSYTGGGTTNGPTWVENLANSVGAQLINHAVSWNHSRATSKVTVCKSLFQRTELDGRISVTAAYGNIPDPATTLYVIFFGIGSSPISAKNILVRASQLKCPRQSNICRLQIVDNYGLGKTNPIGDAFKQDVFASLGTGHSRYGWNVGFASFNSIWNGVLYGSPGYEAFGYTNPGVCVQGNTQCSDPDHTFYWAPGNPSAATHSIMATYITEVLSKCVSST</sequence>
<dbReference type="Gene3D" id="3.40.50.1110">
    <property type="entry name" value="SGNH hydrolase"/>
    <property type="match status" value="1"/>
</dbReference>
<dbReference type="AlphaFoldDB" id="A0AAD7G454"/>
<reference evidence="2" key="1">
    <citation type="submission" date="2023-03" db="EMBL/GenBank/DDBJ databases">
        <title>Massive genome expansion in bonnet fungi (Mycena s.s.) driven by repeated elements and novel gene families across ecological guilds.</title>
        <authorList>
            <consortium name="Lawrence Berkeley National Laboratory"/>
            <person name="Harder C.B."/>
            <person name="Miyauchi S."/>
            <person name="Viragh M."/>
            <person name="Kuo A."/>
            <person name="Thoen E."/>
            <person name="Andreopoulos B."/>
            <person name="Lu D."/>
            <person name="Skrede I."/>
            <person name="Drula E."/>
            <person name="Henrissat B."/>
            <person name="Morin E."/>
            <person name="Kohler A."/>
            <person name="Barry K."/>
            <person name="LaButti K."/>
            <person name="Morin E."/>
            <person name="Salamov A."/>
            <person name="Lipzen A."/>
            <person name="Mereny Z."/>
            <person name="Hegedus B."/>
            <person name="Baldrian P."/>
            <person name="Stursova M."/>
            <person name="Weitz H."/>
            <person name="Taylor A."/>
            <person name="Grigoriev I.V."/>
            <person name="Nagy L.G."/>
            <person name="Martin F."/>
            <person name="Kauserud H."/>
        </authorList>
    </citation>
    <scope>NUCLEOTIDE SEQUENCE</scope>
    <source>
        <strain evidence="2">CBHHK067</strain>
    </source>
</reference>
<dbReference type="EMBL" id="JARKIE010000214">
    <property type="protein sequence ID" value="KAJ7665662.1"/>
    <property type="molecule type" value="Genomic_DNA"/>
</dbReference>
<proteinExistence type="predicted"/>
<feature type="signal peptide" evidence="1">
    <location>
        <begin position="1"/>
        <end position="18"/>
    </location>
</feature>
<comment type="caution">
    <text evidence="2">The sequence shown here is derived from an EMBL/GenBank/DDBJ whole genome shotgun (WGS) entry which is preliminary data.</text>
</comment>
<keyword evidence="3" id="KW-1185">Reference proteome</keyword>
<evidence type="ECO:0000313" key="3">
    <source>
        <dbReference type="Proteomes" id="UP001221757"/>
    </source>
</evidence>
<protein>
    <submittedName>
        <fullName evidence="2">Uncharacterized protein</fullName>
    </submittedName>
</protein>
<name>A0AAD7G454_MYCRO</name>
<organism evidence="2 3">
    <name type="scientific">Mycena rosella</name>
    <name type="common">Pink bonnet</name>
    <name type="synonym">Agaricus rosellus</name>
    <dbReference type="NCBI Taxonomy" id="1033263"/>
    <lineage>
        <taxon>Eukaryota</taxon>
        <taxon>Fungi</taxon>
        <taxon>Dikarya</taxon>
        <taxon>Basidiomycota</taxon>
        <taxon>Agaricomycotina</taxon>
        <taxon>Agaricomycetes</taxon>
        <taxon>Agaricomycetidae</taxon>
        <taxon>Agaricales</taxon>
        <taxon>Marasmiineae</taxon>
        <taxon>Mycenaceae</taxon>
        <taxon>Mycena</taxon>
    </lineage>
</organism>
<feature type="chain" id="PRO_5042119740" evidence="1">
    <location>
        <begin position="19"/>
        <end position="299"/>
    </location>
</feature>
<accession>A0AAD7G454</accession>
<dbReference type="InterPro" id="IPR036514">
    <property type="entry name" value="SGNH_hydro_sf"/>
</dbReference>